<dbReference type="SUPFAM" id="SSF103473">
    <property type="entry name" value="MFS general substrate transporter"/>
    <property type="match status" value="1"/>
</dbReference>
<reference evidence="3 4" key="1">
    <citation type="journal article" date="2015" name="Nat. Commun.">
        <title>Lucilia cuprina genome unlocks parasitic fly biology to underpin future interventions.</title>
        <authorList>
            <person name="Anstead C.A."/>
            <person name="Korhonen P.K."/>
            <person name="Young N.D."/>
            <person name="Hall R.S."/>
            <person name="Jex A.R."/>
            <person name="Murali S.C."/>
            <person name="Hughes D.S."/>
            <person name="Lee S.F."/>
            <person name="Perry T."/>
            <person name="Stroehlein A.J."/>
            <person name="Ansell B.R."/>
            <person name="Breugelmans B."/>
            <person name="Hofmann A."/>
            <person name="Qu J."/>
            <person name="Dugan S."/>
            <person name="Lee S.L."/>
            <person name="Chao H."/>
            <person name="Dinh H."/>
            <person name="Han Y."/>
            <person name="Doddapaneni H.V."/>
            <person name="Worley K.C."/>
            <person name="Muzny D.M."/>
            <person name="Ioannidis P."/>
            <person name="Waterhouse R.M."/>
            <person name="Zdobnov E.M."/>
            <person name="James P.J."/>
            <person name="Bagnall N.H."/>
            <person name="Kotze A.C."/>
            <person name="Gibbs R.A."/>
            <person name="Richards S."/>
            <person name="Batterham P."/>
            <person name="Gasser R.B."/>
        </authorList>
    </citation>
    <scope>NUCLEOTIDE SEQUENCE [LARGE SCALE GENOMIC DNA]</scope>
    <source>
        <strain evidence="3 4">LS</strain>
        <tissue evidence="3">Full body</tissue>
    </source>
</reference>
<proteinExistence type="predicted"/>
<feature type="transmembrane region" description="Helical" evidence="2">
    <location>
        <begin position="135"/>
        <end position="155"/>
    </location>
</feature>
<accession>A0A0L0C0V0</accession>
<keyword evidence="2" id="KW-0812">Transmembrane</keyword>
<comment type="caution">
    <text evidence="3">The sequence shown here is derived from an EMBL/GenBank/DDBJ whole genome shotgun (WGS) entry which is preliminary data.</text>
</comment>
<keyword evidence="4" id="KW-1185">Reference proteome</keyword>
<gene>
    <name evidence="3" type="ORF">FF38_09489</name>
</gene>
<feature type="compositionally biased region" description="Polar residues" evidence="1">
    <location>
        <begin position="61"/>
        <end position="77"/>
    </location>
</feature>
<sequence length="240" mass="26436">MALKVTFDLIIPGKGKLKLEDHLINDCDFGSRAALQFKCDTPVKLKGEAIPPKSAPAPFQKPSSTTQPASTQRSSSKPVEPKERPHKEKNENPASSQNPMPNNISGEKSENIRAEIQDPSSSIDEHSPQFDGGRAWFVVLGAFCANFTSVGFTSITGTIQEYISTHQLKSYSEIDAYGVMPVFLPGVCLWISSLFILGGCKEYYQFLTGFSILGGIATSLIMNPSFTVVNHWFKKLEEHY</sequence>
<evidence type="ECO:0000256" key="2">
    <source>
        <dbReference type="SAM" id="Phobius"/>
    </source>
</evidence>
<organism evidence="3 4">
    <name type="scientific">Lucilia cuprina</name>
    <name type="common">Green bottle fly</name>
    <name type="synonym">Australian sheep blowfly</name>
    <dbReference type="NCBI Taxonomy" id="7375"/>
    <lineage>
        <taxon>Eukaryota</taxon>
        <taxon>Metazoa</taxon>
        <taxon>Ecdysozoa</taxon>
        <taxon>Arthropoda</taxon>
        <taxon>Hexapoda</taxon>
        <taxon>Insecta</taxon>
        <taxon>Pterygota</taxon>
        <taxon>Neoptera</taxon>
        <taxon>Endopterygota</taxon>
        <taxon>Diptera</taxon>
        <taxon>Brachycera</taxon>
        <taxon>Muscomorpha</taxon>
        <taxon>Oestroidea</taxon>
        <taxon>Calliphoridae</taxon>
        <taxon>Luciliinae</taxon>
        <taxon>Lucilia</taxon>
    </lineage>
</organism>
<feature type="compositionally biased region" description="Basic and acidic residues" evidence="1">
    <location>
        <begin position="79"/>
        <end position="91"/>
    </location>
</feature>
<dbReference type="EMBL" id="JRES01001159">
    <property type="protein sequence ID" value="KNC25094.1"/>
    <property type="molecule type" value="Genomic_DNA"/>
</dbReference>
<name>A0A0L0C0V0_LUCCU</name>
<feature type="region of interest" description="Disordered" evidence="1">
    <location>
        <begin position="48"/>
        <end position="106"/>
    </location>
</feature>
<dbReference type="InterPro" id="IPR036259">
    <property type="entry name" value="MFS_trans_sf"/>
</dbReference>
<evidence type="ECO:0000313" key="4">
    <source>
        <dbReference type="Proteomes" id="UP000037069"/>
    </source>
</evidence>
<keyword evidence="2" id="KW-0472">Membrane</keyword>
<feature type="transmembrane region" description="Helical" evidence="2">
    <location>
        <begin position="176"/>
        <end position="197"/>
    </location>
</feature>
<feature type="compositionally biased region" description="Polar residues" evidence="1">
    <location>
        <begin position="92"/>
        <end position="106"/>
    </location>
</feature>
<keyword evidence="2" id="KW-1133">Transmembrane helix</keyword>
<protein>
    <submittedName>
        <fullName evidence="3">Uncharacterized protein</fullName>
    </submittedName>
</protein>
<evidence type="ECO:0000313" key="3">
    <source>
        <dbReference type="EMBL" id="KNC25094.1"/>
    </source>
</evidence>
<dbReference type="Proteomes" id="UP000037069">
    <property type="component" value="Unassembled WGS sequence"/>
</dbReference>
<dbReference type="AlphaFoldDB" id="A0A0L0C0V0"/>
<evidence type="ECO:0000256" key="1">
    <source>
        <dbReference type="SAM" id="MobiDB-lite"/>
    </source>
</evidence>
<feature type="transmembrane region" description="Helical" evidence="2">
    <location>
        <begin position="203"/>
        <end position="226"/>
    </location>
</feature>